<dbReference type="Pfam" id="PF17853">
    <property type="entry name" value="GGDEF_2"/>
    <property type="match status" value="1"/>
</dbReference>
<feature type="domain" description="CdaR GGDEF-like" evidence="3">
    <location>
        <begin position="289"/>
        <end position="399"/>
    </location>
</feature>
<protein>
    <recommendedName>
        <fullName evidence="6">PucR C-terminal helix-turn-helix domain-containing protein</fullName>
    </recommendedName>
</protein>
<accession>A0A7W8H929</accession>
<name>A0A7W8H929_9FIRM</name>
<keyword evidence="5" id="KW-1185">Reference proteome</keyword>
<evidence type="ECO:0000256" key="1">
    <source>
        <dbReference type="ARBA" id="ARBA00006754"/>
    </source>
</evidence>
<dbReference type="InterPro" id="IPR041522">
    <property type="entry name" value="CdaR_GGDEF"/>
</dbReference>
<dbReference type="PANTHER" id="PTHR33744">
    <property type="entry name" value="CARBOHYDRATE DIACID REGULATOR"/>
    <property type="match status" value="1"/>
</dbReference>
<gene>
    <name evidence="4" type="ORF">HNP82_001256</name>
</gene>
<dbReference type="AlphaFoldDB" id="A0A7W8H929"/>
<evidence type="ECO:0000313" key="4">
    <source>
        <dbReference type="EMBL" id="MBB5264151.1"/>
    </source>
</evidence>
<dbReference type="Gene3D" id="1.10.10.2840">
    <property type="entry name" value="PucR C-terminal helix-turn-helix domain"/>
    <property type="match status" value="1"/>
</dbReference>
<feature type="domain" description="PucR C-terminal helix-turn-helix" evidence="2">
    <location>
        <begin position="453"/>
        <end position="493"/>
    </location>
</feature>
<reference evidence="4 5" key="1">
    <citation type="submission" date="2020-08" db="EMBL/GenBank/DDBJ databases">
        <title>Genomic Encyclopedia of Type Strains, Phase IV (KMG-IV): sequencing the most valuable type-strain genomes for metagenomic binning, comparative biology and taxonomic classification.</title>
        <authorList>
            <person name="Goeker M."/>
        </authorList>
    </citation>
    <scope>NUCLEOTIDE SEQUENCE [LARGE SCALE GENOMIC DNA]</scope>
    <source>
        <strain evidence="4 5">DSM 106146</strain>
    </source>
</reference>
<comment type="similarity">
    <text evidence="1">Belongs to the CdaR family.</text>
</comment>
<organism evidence="4 5">
    <name type="scientific">Catenibacillus scindens</name>
    <dbReference type="NCBI Taxonomy" id="673271"/>
    <lineage>
        <taxon>Bacteria</taxon>
        <taxon>Bacillati</taxon>
        <taxon>Bacillota</taxon>
        <taxon>Clostridia</taxon>
        <taxon>Lachnospirales</taxon>
        <taxon>Lachnospiraceae</taxon>
        <taxon>Catenibacillus</taxon>
    </lineage>
</organism>
<dbReference type="Pfam" id="PF13556">
    <property type="entry name" value="HTH_30"/>
    <property type="match status" value="1"/>
</dbReference>
<dbReference type="InterPro" id="IPR051448">
    <property type="entry name" value="CdaR-like_regulators"/>
</dbReference>
<evidence type="ECO:0000259" key="3">
    <source>
        <dbReference type="Pfam" id="PF17853"/>
    </source>
</evidence>
<dbReference type="EMBL" id="JACHFW010000003">
    <property type="protein sequence ID" value="MBB5264151.1"/>
    <property type="molecule type" value="Genomic_DNA"/>
</dbReference>
<dbReference type="InterPro" id="IPR025736">
    <property type="entry name" value="PucR_C-HTH_dom"/>
</dbReference>
<comment type="caution">
    <text evidence="4">The sequence shown here is derived from an EMBL/GenBank/DDBJ whole genome shotgun (WGS) entry which is preliminary data.</text>
</comment>
<evidence type="ECO:0000259" key="2">
    <source>
        <dbReference type="Pfam" id="PF13556"/>
    </source>
</evidence>
<proteinExistence type="inferred from homology"/>
<evidence type="ECO:0000313" key="5">
    <source>
        <dbReference type="Proteomes" id="UP000543642"/>
    </source>
</evidence>
<dbReference type="Proteomes" id="UP000543642">
    <property type="component" value="Unassembled WGS sequence"/>
</dbReference>
<evidence type="ECO:0008006" key="6">
    <source>
        <dbReference type="Google" id="ProtNLM"/>
    </source>
</evidence>
<dbReference type="RefSeq" id="WP_183772569.1">
    <property type="nucleotide sequence ID" value="NZ_JACHFW010000003.1"/>
</dbReference>
<dbReference type="PANTHER" id="PTHR33744:SF1">
    <property type="entry name" value="DNA-BINDING TRANSCRIPTIONAL ACTIVATOR ADER"/>
    <property type="match status" value="1"/>
</dbReference>
<sequence>MKKLKEWFEKKEVCHFPKSMPPVIASVSSIETLSEARQPQVLYILKKPLLRACKDDVPKNRIFFLTATDLTQNELEDLAGKMQNHFFYSAGASDPDTLVRDLIQAFDYDQLLSAFTGTLSEAFFGGASIQELTELSLSVIKNPVFVFDAAFKLIAAAPYFESLDAHSRQIIDEGGFTDYDFDFVNHYLYERKPLHEQVKKSSLPVLATDEKLGRQRLILCFDTDRDVGHLVISDFYKPIESIDYDYLVILRNFIYEKFQQSEFNKNTSGFPYEFFLSDLLDKKVSASTALQSRFAYVSREFSRTLYCIVIETARSFHTINIHRVRNEMESLFPSLKTLLYQGQIIGILSNKEDQWLGPADYGKLRRFCETQGLFCGISNIFDSIFDLSDYYKQALRAIELGVCHFSDPGLYIYEDFFMDHIHYLIRQGESAQVLCSPWLKRLIRYDKKHETELAHTLFIYLQCERNTTSTAAQLFVHRNTLINRLKKIASLVPYEDMTAKERLYYIISYGLMLQ</sequence>
<dbReference type="InterPro" id="IPR042070">
    <property type="entry name" value="PucR_C-HTH_sf"/>
</dbReference>